<evidence type="ECO:0000313" key="1">
    <source>
        <dbReference type="EMBL" id="MDN7795155.1"/>
    </source>
</evidence>
<reference evidence="1" key="1">
    <citation type="submission" date="2023-07" db="EMBL/GenBank/DDBJ databases">
        <title>A collection of bacterial strains from the Burkholderia cepacia Research Laboratory and Repository.</title>
        <authorList>
            <person name="Lipuma J."/>
            <person name="Spilker T."/>
            <person name="Caverly L."/>
        </authorList>
    </citation>
    <scope>NUCLEOTIDE SEQUENCE</scope>
    <source>
        <strain evidence="1">AU44268</strain>
    </source>
</reference>
<gene>
    <name evidence="1" type="ORF">QZM33_09355</name>
</gene>
<comment type="caution">
    <text evidence="1">The sequence shown here is derived from an EMBL/GenBank/DDBJ whole genome shotgun (WGS) entry which is preliminary data.</text>
</comment>
<proteinExistence type="predicted"/>
<dbReference type="Proteomes" id="UP001171620">
    <property type="component" value="Unassembled WGS sequence"/>
</dbReference>
<evidence type="ECO:0000313" key="2">
    <source>
        <dbReference type="Proteomes" id="UP001171620"/>
    </source>
</evidence>
<protein>
    <submittedName>
        <fullName evidence="1">Uncharacterized protein</fullName>
    </submittedName>
</protein>
<dbReference type="AlphaFoldDB" id="A0AAW7SYY4"/>
<dbReference type="EMBL" id="JAUJRV010000005">
    <property type="protein sequence ID" value="MDN7795155.1"/>
    <property type="molecule type" value="Genomic_DNA"/>
</dbReference>
<dbReference type="GeneID" id="45684291"/>
<name>A0AAW7SYY4_BURVI</name>
<organism evidence="1 2">
    <name type="scientific">Burkholderia vietnamiensis</name>
    <dbReference type="NCBI Taxonomy" id="60552"/>
    <lineage>
        <taxon>Bacteria</taxon>
        <taxon>Pseudomonadati</taxon>
        <taxon>Pseudomonadota</taxon>
        <taxon>Betaproteobacteria</taxon>
        <taxon>Burkholderiales</taxon>
        <taxon>Burkholderiaceae</taxon>
        <taxon>Burkholderia</taxon>
        <taxon>Burkholderia cepacia complex</taxon>
    </lineage>
</organism>
<accession>A0AAW7SYY4</accession>
<dbReference type="RefSeq" id="WP_144410684.1">
    <property type="nucleotide sequence ID" value="NZ_CADETD010000037.1"/>
</dbReference>
<sequence length="72" mass="7838">MAAIRKLAKRISLANYRRSAATARLRVALSMETESLAGGEALAAFAAQAQRYRPHVVVAKQDLSVLQAHYAK</sequence>